<dbReference type="Proteomes" id="UP000235661">
    <property type="component" value="Unassembled WGS sequence"/>
</dbReference>
<protein>
    <submittedName>
        <fullName evidence="2">Uncharacterized protein</fullName>
    </submittedName>
</protein>
<proteinExistence type="predicted"/>
<gene>
    <name evidence="2" type="ORF">CJ232_08055</name>
</gene>
<name>A0A2N6Q4T9_9BACT</name>
<keyword evidence="1" id="KW-1133">Transmembrane helix</keyword>
<comment type="caution">
    <text evidence="2">The sequence shown here is derived from an EMBL/GenBank/DDBJ whole genome shotgun (WGS) entry which is preliminary data.</text>
</comment>
<feature type="transmembrane region" description="Helical" evidence="1">
    <location>
        <begin position="40"/>
        <end position="59"/>
    </location>
</feature>
<evidence type="ECO:0000313" key="3">
    <source>
        <dbReference type="Proteomes" id="UP000235661"/>
    </source>
</evidence>
<reference evidence="2 3" key="1">
    <citation type="submission" date="2017-09" db="EMBL/GenBank/DDBJ databases">
        <title>Bacterial strain isolated from the female urinary microbiota.</title>
        <authorList>
            <person name="Thomas-White K."/>
            <person name="Kumar N."/>
            <person name="Forster S."/>
            <person name="Putonti C."/>
            <person name="Lawley T."/>
            <person name="Wolfe A.J."/>
        </authorList>
    </citation>
    <scope>NUCLEOTIDE SEQUENCE [LARGE SCALE GENOMIC DNA]</scope>
    <source>
        <strain evidence="2 3">UMB0818</strain>
    </source>
</reference>
<keyword evidence="1" id="KW-0472">Membrane</keyword>
<accession>A0A2N6Q4T9</accession>
<organism evidence="2 3">
    <name type="scientific">Hoylesella timonensis</name>
    <dbReference type="NCBI Taxonomy" id="386414"/>
    <lineage>
        <taxon>Bacteria</taxon>
        <taxon>Pseudomonadati</taxon>
        <taxon>Bacteroidota</taxon>
        <taxon>Bacteroidia</taxon>
        <taxon>Bacteroidales</taxon>
        <taxon>Prevotellaceae</taxon>
        <taxon>Hoylesella</taxon>
    </lineage>
</organism>
<dbReference type="AlphaFoldDB" id="A0A2N6Q4T9"/>
<dbReference type="EMBL" id="PNGI01000017">
    <property type="protein sequence ID" value="PMC09375.1"/>
    <property type="molecule type" value="Genomic_DNA"/>
</dbReference>
<evidence type="ECO:0000313" key="2">
    <source>
        <dbReference type="EMBL" id="PMC09375.1"/>
    </source>
</evidence>
<sequence>MRLNARFCLQKYDVFAILQSTREQQGNTGKNKEKTKGLSLSFFASILHFIISVLSDAMLFGLEQINTFLSCIISILVLLFGA</sequence>
<evidence type="ECO:0000256" key="1">
    <source>
        <dbReference type="SAM" id="Phobius"/>
    </source>
</evidence>
<keyword evidence="1" id="KW-0812">Transmembrane</keyword>
<feature type="transmembrane region" description="Helical" evidence="1">
    <location>
        <begin position="65"/>
        <end position="81"/>
    </location>
</feature>